<dbReference type="STRING" id="320497.A0U93_08105"/>
<dbReference type="EMBL" id="CP014691">
    <property type="protein sequence ID" value="AQS87909.1"/>
    <property type="molecule type" value="Genomic_DNA"/>
</dbReference>
<dbReference type="KEGG" id="nch:A0U93_08105"/>
<sequence length="262" mass="27437">MRMVTVPGRRLEWLVRLQRLRGWDVVPGRRVAAGFVAAASAKDGSAISGHRGAMGRAATAVWRRAERAAAEAATLRVPQRVAGCPSPVVAGRRAVFARVAVGGAVRRFVKRVAVKESLRRADLPVGGRDVGAGGFARSVPVRMRRMAASVPVSRMWRGAVGAVAVATMGRFSGQAGVVPPPVLARRAKAGSAASAGVAEVSGAEMLQRADGRVSFVSDGGVAADVWTVDRRFRQDGRLSLRSRSGGVDELAQAQYAGCSIGF</sequence>
<dbReference type="RefSeq" id="WP_077806917.1">
    <property type="nucleotide sequence ID" value="NZ_BJXS01000007.1"/>
</dbReference>
<evidence type="ECO:0000313" key="1">
    <source>
        <dbReference type="EMBL" id="AQS87909.1"/>
    </source>
</evidence>
<organism evidence="1 2">
    <name type="scientific">Neoasaia chiangmaiensis</name>
    <dbReference type="NCBI Taxonomy" id="320497"/>
    <lineage>
        <taxon>Bacteria</taxon>
        <taxon>Pseudomonadati</taxon>
        <taxon>Pseudomonadota</taxon>
        <taxon>Alphaproteobacteria</taxon>
        <taxon>Acetobacterales</taxon>
        <taxon>Acetobacteraceae</taxon>
        <taxon>Neoasaia</taxon>
    </lineage>
</organism>
<accession>A0A1U9KQA8</accession>
<protein>
    <submittedName>
        <fullName evidence="1">Uncharacterized protein</fullName>
    </submittedName>
</protein>
<reference evidence="1 2" key="1">
    <citation type="submission" date="2016-03" db="EMBL/GenBank/DDBJ databases">
        <title>Acetic acid bacteria sequencing.</title>
        <authorList>
            <person name="Brandt J."/>
            <person name="Jakob F."/>
            <person name="Vogel R.F."/>
        </authorList>
    </citation>
    <scope>NUCLEOTIDE SEQUENCE [LARGE SCALE GENOMIC DNA]</scope>
    <source>
        <strain evidence="1 2">NBRC 101099</strain>
    </source>
</reference>
<keyword evidence="2" id="KW-1185">Reference proteome</keyword>
<dbReference type="AlphaFoldDB" id="A0A1U9KQA8"/>
<evidence type="ECO:0000313" key="2">
    <source>
        <dbReference type="Proteomes" id="UP000188604"/>
    </source>
</evidence>
<name>A0A1U9KQA8_9PROT</name>
<gene>
    <name evidence="1" type="ORF">A0U93_08105</name>
</gene>
<dbReference type="Proteomes" id="UP000188604">
    <property type="component" value="Chromosome"/>
</dbReference>
<proteinExistence type="predicted"/>